<proteinExistence type="predicted"/>
<evidence type="ECO:0000313" key="3">
    <source>
        <dbReference type="EMBL" id="PWW77387.1"/>
    </source>
</evidence>
<dbReference type="AlphaFoldDB" id="A0A317SUZ8"/>
<keyword evidence="4" id="KW-1185">Reference proteome</keyword>
<keyword evidence="2" id="KW-0472">Membrane</keyword>
<keyword evidence="2" id="KW-0812">Transmembrane</keyword>
<name>A0A317SUZ8_9PEZI</name>
<feature type="region of interest" description="Disordered" evidence="1">
    <location>
        <begin position="240"/>
        <end position="270"/>
    </location>
</feature>
<accession>A0A317SUZ8</accession>
<dbReference type="EMBL" id="PYWC01000023">
    <property type="protein sequence ID" value="PWW77387.1"/>
    <property type="molecule type" value="Genomic_DNA"/>
</dbReference>
<protein>
    <submittedName>
        <fullName evidence="3">Uncharacterized protein</fullName>
    </submittedName>
</protein>
<evidence type="ECO:0000313" key="4">
    <source>
        <dbReference type="Proteomes" id="UP000246991"/>
    </source>
</evidence>
<feature type="transmembrane region" description="Helical" evidence="2">
    <location>
        <begin position="7"/>
        <end position="28"/>
    </location>
</feature>
<dbReference type="Proteomes" id="UP000246991">
    <property type="component" value="Unassembled WGS sequence"/>
</dbReference>
<comment type="caution">
    <text evidence="3">The sequence shown here is derived from an EMBL/GenBank/DDBJ whole genome shotgun (WGS) entry which is preliminary data.</text>
</comment>
<dbReference type="STRING" id="42249.A0A317SUZ8"/>
<gene>
    <name evidence="3" type="ORF">C7212DRAFT_342323</name>
</gene>
<sequence>MLTGLRIPFIVICIVGGIFVFSILWCFLRCCLCGYRCCACCCGGCGGRREKKSKVDISPPALVTREPPAPEPPKYAYFDAHNDDALPIMPTLEDTKHVAVEVKVEEHELTPMKGAGNEGGLTPAAQGLEPEHERRVPTPLQALRQANKRTQTPAGGYRRDAYGGRSVAFREPSPASEYSPTLPPTGAEGGVYHQGGQRGQYAGHNAGHNDYHLQQPQPQWGNGVYRNTVQNSYGVYEANPYQAPQRQRRQQPAQDTYYDQRKQPQEWSVV</sequence>
<evidence type="ECO:0000256" key="1">
    <source>
        <dbReference type="SAM" id="MobiDB-lite"/>
    </source>
</evidence>
<dbReference type="OrthoDB" id="5401332at2759"/>
<keyword evidence="2" id="KW-1133">Transmembrane helix</keyword>
<organism evidence="3 4">
    <name type="scientific">Tuber magnatum</name>
    <name type="common">white Piedmont truffle</name>
    <dbReference type="NCBI Taxonomy" id="42249"/>
    <lineage>
        <taxon>Eukaryota</taxon>
        <taxon>Fungi</taxon>
        <taxon>Dikarya</taxon>
        <taxon>Ascomycota</taxon>
        <taxon>Pezizomycotina</taxon>
        <taxon>Pezizomycetes</taxon>
        <taxon>Pezizales</taxon>
        <taxon>Tuberaceae</taxon>
        <taxon>Tuber</taxon>
    </lineage>
</organism>
<evidence type="ECO:0000256" key="2">
    <source>
        <dbReference type="SAM" id="Phobius"/>
    </source>
</evidence>
<reference evidence="3 4" key="1">
    <citation type="submission" date="2018-03" db="EMBL/GenBank/DDBJ databases">
        <title>Genomes of Pezizomycetes fungi and the evolution of truffles.</title>
        <authorList>
            <person name="Murat C."/>
            <person name="Payen T."/>
            <person name="Noel B."/>
            <person name="Kuo A."/>
            <person name="Martin F.M."/>
        </authorList>
    </citation>
    <scope>NUCLEOTIDE SEQUENCE [LARGE SCALE GENOMIC DNA]</scope>
    <source>
        <strain evidence="3">091103-1</strain>
    </source>
</reference>
<feature type="region of interest" description="Disordered" evidence="1">
    <location>
        <begin position="111"/>
        <end position="218"/>
    </location>
</feature>
<feature type="compositionally biased region" description="Low complexity" evidence="1">
    <location>
        <begin position="242"/>
        <end position="254"/>
    </location>
</feature>
<feature type="compositionally biased region" description="Gly residues" evidence="1">
    <location>
        <begin position="187"/>
        <end position="198"/>
    </location>
</feature>